<keyword evidence="4" id="KW-1185">Reference proteome</keyword>
<evidence type="ECO:0000313" key="4">
    <source>
        <dbReference type="Proteomes" id="UP000224740"/>
    </source>
</evidence>
<keyword evidence="1" id="KW-0472">Membrane</keyword>
<proteinExistence type="predicted"/>
<organism evidence="2 5">
    <name type="scientific">Malaciobacter marinus</name>
    <dbReference type="NCBI Taxonomy" id="505249"/>
    <lineage>
        <taxon>Bacteria</taxon>
        <taxon>Pseudomonadati</taxon>
        <taxon>Campylobacterota</taxon>
        <taxon>Epsilonproteobacteria</taxon>
        <taxon>Campylobacterales</taxon>
        <taxon>Arcobacteraceae</taxon>
        <taxon>Malaciobacter</taxon>
    </lineage>
</organism>
<protein>
    <submittedName>
        <fullName evidence="2">Putative membrane protein</fullName>
    </submittedName>
</protein>
<dbReference type="RefSeq" id="WP_099312688.1">
    <property type="nucleotide sequence ID" value="NZ_CP032101.1"/>
</dbReference>
<evidence type="ECO:0000313" key="3">
    <source>
        <dbReference type="EMBL" id="PHO14090.1"/>
    </source>
</evidence>
<dbReference type="InterPro" id="IPR050206">
    <property type="entry name" value="FtsK/SpoIIIE/SftA"/>
</dbReference>
<accession>A0A347TIT4</accession>
<dbReference type="KEGG" id="amar:AMRN_0758"/>
<name>A0A347TIT4_9BACT</name>
<reference evidence="3" key="2">
    <citation type="submission" date="2017-09" db="EMBL/GenBank/DDBJ databases">
        <authorList>
            <person name="Perez-Cataluna A."/>
            <person name="Figueras M.J."/>
            <person name="Salas-Masso N."/>
        </authorList>
    </citation>
    <scope>NUCLEOTIDE SEQUENCE</scope>
    <source>
        <strain evidence="3">CECT 7727</strain>
    </source>
</reference>
<dbReference type="AlphaFoldDB" id="A0A347TIT4"/>
<dbReference type="SUPFAM" id="SSF52540">
    <property type="entry name" value="P-loop containing nucleoside triphosphate hydrolases"/>
    <property type="match status" value="1"/>
</dbReference>
<reference evidence="4" key="1">
    <citation type="submission" date="2017-09" db="EMBL/GenBank/DDBJ databases">
        <title>Arcobacter canalis sp. nov., a new species isolated from a water canal contaminated with urban sewage.</title>
        <authorList>
            <person name="Perez-Cataluna A."/>
            <person name="Salas-Masso N."/>
            <person name="Figueras M.J."/>
        </authorList>
    </citation>
    <scope>NUCLEOTIDE SEQUENCE [LARGE SCALE GENOMIC DNA]</scope>
    <source>
        <strain evidence="4">CECT 7727</strain>
    </source>
</reference>
<dbReference type="Proteomes" id="UP000264693">
    <property type="component" value="Chromosome"/>
</dbReference>
<evidence type="ECO:0000313" key="2">
    <source>
        <dbReference type="EMBL" id="AXX86512.1"/>
    </source>
</evidence>
<dbReference type="PANTHER" id="PTHR22683">
    <property type="entry name" value="SPORULATION PROTEIN RELATED"/>
    <property type="match status" value="1"/>
</dbReference>
<gene>
    <name evidence="2" type="ORF">AMRN_0758</name>
    <name evidence="3" type="ORF">CPH92_13720</name>
</gene>
<feature type="transmembrane region" description="Helical" evidence="1">
    <location>
        <begin position="20"/>
        <end position="41"/>
    </location>
</feature>
<dbReference type="Proteomes" id="UP000224740">
    <property type="component" value="Unassembled WGS sequence"/>
</dbReference>
<feature type="transmembrane region" description="Helical" evidence="1">
    <location>
        <begin position="81"/>
        <end position="100"/>
    </location>
</feature>
<dbReference type="Gene3D" id="3.40.50.300">
    <property type="entry name" value="P-loop containing nucleotide triphosphate hydrolases"/>
    <property type="match status" value="1"/>
</dbReference>
<dbReference type="EMBL" id="CP032101">
    <property type="protein sequence ID" value="AXX86512.1"/>
    <property type="molecule type" value="Genomic_DNA"/>
</dbReference>
<dbReference type="EMBL" id="NXAO01000087">
    <property type="protein sequence ID" value="PHO14090.1"/>
    <property type="molecule type" value="Genomic_DNA"/>
</dbReference>
<keyword evidence="1" id="KW-1133">Transmembrane helix</keyword>
<sequence length="496" mass="58256">MTKVKYEFGSYDKFGNLNGAYVVGVILFILISSFIFSLAIFKIYYLQELNFKILFSSIISEIKNIYFISKVSGFIEVVKTYILHISLGFIFTFLYIKTIISKKIEQRKLANFGLENYYLKKKLKDGYIYEVVAGETMEYDKFLKQFENMTQRNKMGSCEIKRYNKLGVMVRFKNPTPSIEEIKGLSPKDYMKKGYLFLGFEGGFKEKRVAKYISLSSLPHSFALLGTSGGGKSNTLNHVLFSIFYNFDTVYELNFIDFKGGVESQPYENLEKRFKTNKIFTYTDNRKELYKKLVRLDIMNKARQKFLKAHNKKKFTNYYIYVFFDEIAEILDYKANTKEEKFIQDKIKEIIESLFRTSRSSGFKLFYATQIFTSVGSGITNSIKNNTIFRILHKTESDEGIHSVIDKEPLEEMGINVKEFGVGEMIIKNESEYYNVRTLYVPDNFIKDIKINSKKKNEKFENDMKKYIEETVKDYPFEEGVFSKEDYLKNKNYNLQ</sequence>
<dbReference type="PANTHER" id="PTHR22683:SF41">
    <property type="entry name" value="DNA TRANSLOCASE FTSK"/>
    <property type="match status" value="1"/>
</dbReference>
<evidence type="ECO:0000256" key="1">
    <source>
        <dbReference type="SAM" id="Phobius"/>
    </source>
</evidence>
<dbReference type="InterPro" id="IPR027417">
    <property type="entry name" value="P-loop_NTPase"/>
</dbReference>
<reference evidence="2 5" key="3">
    <citation type="submission" date="2018-08" db="EMBL/GenBank/DDBJ databases">
        <title>Complete genome of the Arcobacter marinus type strain JCM 15502.</title>
        <authorList>
            <person name="Miller W.G."/>
            <person name="Yee E."/>
            <person name="Huynh S."/>
            <person name="Parker C.T."/>
        </authorList>
    </citation>
    <scope>NUCLEOTIDE SEQUENCE [LARGE SCALE GENOMIC DNA]</scope>
    <source>
        <strain evidence="2 5">JCM 15502</strain>
    </source>
</reference>
<keyword evidence="1" id="KW-0812">Transmembrane</keyword>
<evidence type="ECO:0000313" key="5">
    <source>
        <dbReference type="Proteomes" id="UP000264693"/>
    </source>
</evidence>